<sequence>MTSGFPSPDDQRPRRALARRGILVGGAALALFGGARWFNVGAEVSDDALSVQDAHAAATSGAITLIDIRRPDEWARTGVGAGAVPLDMRREDFVAALREVAGTRPIALICARGVRSRGLSKRLTAAGFTNIIDVPEGMLGSGAGPGWIAAGLPVVRP</sequence>
<keyword evidence="4" id="KW-1185">Reference proteome</keyword>
<feature type="transmembrane region" description="Helical" evidence="1">
    <location>
        <begin position="21"/>
        <end position="38"/>
    </location>
</feature>
<accession>A0A975PN51</accession>
<dbReference type="KEGG" id="sual:KDD17_02365"/>
<feature type="domain" description="Rhodanese" evidence="2">
    <location>
        <begin position="59"/>
        <end position="156"/>
    </location>
</feature>
<dbReference type="Proteomes" id="UP000683291">
    <property type="component" value="Chromosome 1"/>
</dbReference>
<keyword evidence="1" id="KW-0472">Membrane</keyword>
<gene>
    <name evidence="3" type="ORF">KDD17_02365</name>
</gene>
<evidence type="ECO:0000259" key="2">
    <source>
        <dbReference type="PROSITE" id="PS50206"/>
    </source>
</evidence>
<dbReference type="InterPro" id="IPR001763">
    <property type="entry name" value="Rhodanese-like_dom"/>
</dbReference>
<dbReference type="InterPro" id="IPR036873">
    <property type="entry name" value="Rhodanese-like_dom_sf"/>
</dbReference>
<evidence type="ECO:0000256" key="1">
    <source>
        <dbReference type="SAM" id="Phobius"/>
    </source>
</evidence>
<name>A0A975PN51_9RHOB</name>
<proteinExistence type="predicted"/>
<dbReference type="AlphaFoldDB" id="A0A975PN51"/>
<keyword evidence="1" id="KW-1133">Transmembrane helix</keyword>
<dbReference type="Gene3D" id="3.40.250.10">
    <property type="entry name" value="Rhodanese-like domain"/>
    <property type="match status" value="1"/>
</dbReference>
<reference evidence="3" key="1">
    <citation type="submission" date="2021-04" db="EMBL/GenBank/DDBJ databases">
        <title>Complete genome sequence for Sulfitobacter sp. strain JK7-1.</title>
        <authorList>
            <person name="Park S.-J."/>
        </authorList>
    </citation>
    <scope>NUCLEOTIDE SEQUENCE</scope>
    <source>
        <strain evidence="3">JK7-1</strain>
    </source>
</reference>
<dbReference type="RefSeq" id="WP_212705122.1">
    <property type="nucleotide sequence ID" value="NZ_CP073581.1"/>
</dbReference>
<dbReference type="CDD" id="cd00158">
    <property type="entry name" value="RHOD"/>
    <property type="match status" value="1"/>
</dbReference>
<dbReference type="Pfam" id="PF00581">
    <property type="entry name" value="Rhodanese"/>
    <property type="match status" value="1"/>
</dbReference>
<organism evidence="3 4">
    <name type="scientific">Sulfitobacter albidus</name>
    <dbReference type="NCBI Taxonomy" id="2829501"/>
    <lineage>
        <taxon>Bacteria</taxon>
        <taxon>Pseudomonadati</taxon>
        <taxon>Pseudomonadota</taxon>
        <taxon>Alphaproteobacteria</taxon>
        <taxon>Rhodobacterales</taxon>
        <taxon>Roseobacteraceae</taxon>
        <taxon>Sulfitobacter</taxon>
    </lineage>
</organism>
<protein>
    <submittedName>
        <fullName evidence="3">Rhodanese-like domain-containing protein</fullName>
    </submittedName>
</protein>
<evidence type="ECO:0000313" key="3">
    <source>
        <dbReference type="EMBL" id="QUJ76925.1"/>
    </source>
</evidence>
<keyword evidence="1" id="KW-0812">Transmembrane</keyword>
<dbReference type="SUPFAM" id="SSF52821">
    <property type="entry name" value="Rhodanese/Cell cycle control phosphatase"/>
    <property type="match status" value="1"/>
</dbReference>
<dbReference type="PROSITE" id="PS50206">
    <property type="entry name" value="RHODANESE_3"/>
    <property type="match status" value="1"/>
</dbReference>
<dbReference type="EMBL" id="CP073581">
    <property type="protein sequence ID" value="QUJ76925.1"/>
    <property type="molecule type" value="Genomic_DNA"/>
</dbReference>
<evidence type="ECO:0000313" key="4">
    <source>
        <dbReference type="Proteomes" id="UP000683291"/>
    </source>
</evidence>